<keyword evidence="9" id="KW-0479">Metal-binding</keyword>
<evidence type="ECO:0000256" key="7">
    <source>
        <dbReference type="ARBA" id="ARBA00052328"/>
    </source>
</evidence>
<feature type="binding site" evidence="9">
    <location>
        <position position="124"/>
    </location>
    <ligand>
        <name>5-phospho-alpha-D-ribose 1-diphosphate</name>
        <dbReference type="ChEBI" id="CHEBI:58017"/>
    </ligand>
</feature>
<keyword evidence="9" id="KW-0460">Magnesium</keyword>
<dbReference type="Pfam" id="PF00591">
    <property type="entry name" value="Glycos_transf_3"/>
    <property type="match status" value="1"/>
</dbReference>
<feature type="binding site" evidence="9">
    <location>
        <position position="84"/>
    </location>
    <ligand>
        <name>5-phospho-alpha-D-ribose 1-diphosphate</name>
        <dbReference type="ChEBI" id="CHEBI:58017"/>
    </ligand>
</feature>
<dbReference type="Gene3D" id="3.40.1030.10">
    <property type="entry name" value="Nucleoside phosphorylase/phosphoribosyltransferase catalytic domain"/>
    <property type="match status" value="1"/>
</dbReference>
<dbReference type="RefSeq" id="WP_094691789.1">
    <property type="nucleotide sequence ID" value="NZ_MWWQ01000014.1"/>
</dbReference>
<dbReference type="GO" id="GO:0000287">
    <property type="term" value="F:magnesium ion binding"/>
    <property type="evidence" value="ECO:0007669"/>
    <property type="project" value="UniProtKB-UniRule"/>
</dbReference>
<feature type="binding site" evidence="9">
    <location>
        <position position="170"/>
    </location>
    <ligand>
        <name>anthranilate</name>
        <dbReference type="ChEBI" id="CHEBI:16567"/>
        <label>2</label>
    </ligand>
</feature>
<feature type="binding site" evidence="9">
    <location>
        <begin position="94"/>
        <end position="97"/>
    </location>
    <ligand>
        <name>5-phospho-alpha-D-ribose 1-diphosphate</name>
        <dbReference type="ChEBI" id="CHEBI:58017"/>
    </ligand>
</feature>
<evidence type="ECO:0000259" key="11">
    <source>
        <dbReference type="Pfam" id="PF02885"/>
    </source>
</evidence>
<keyword evidence="2 9" id="KW-0028">Amino-acid biosynthesis</keyword>
<dbReference type="GO" id="GO:0005829">
    <property type="term" value="C:cytosol"/>
    <property type="evidence" value="ECO:0007669"/>
    <property type="project" value="TreeGrafter"/>
</dbReference>
<dbReference type="HAMAP" id="MF_00211">
    <property type="entry name" value="TrpD"/>
    <property type="match status" value="1"/>
</dbReference>
<dbReference type="Proteomes" id="UP000216454">
    <property type="component" value="Unassembled WGS sequence"/>
</dbReference>
<comment type="similarity">
    <text evidence="8">In the C-terminal section; belongs to the anthranilate phosphoribosyltransferase family.</text>
</comment>
<reference evidence="12 13" key="1">
    <citation type="journal article" date="2017" name="BMC Genomics">
        <title>Comparative genomic and phylogenomic analyses of the Bifidobacteriaceae family.</title>
        <authorList>
            <person name="Lugli G.A."/>
            <person name="Milani C."/>
            <person name="Turroni F."/>
            <person name="Duranti S."/>
            <person name="Mancabelli L."/>
            <person name="Mangifesta M."/>
            <person name="Ferrario C."/>
            <person name="Modesto M."/>
            <person name="Mattarelli P."/>
            <person name="Jiri K."/>
            <person name="van Sinderen D."/>
            <person name="Ventura M."/>
        </authorList>
    </citation>
    <scope>NUCLEOTIDE SEQUENCE [LARGE SCALE GENOMIC DNA]</scope>
    <source>
        <strain evidence="12 13">DSM 24744</strain>
    </source>
</reference>
<dbReference type="Gene3D" id="1.20.970.10">
    <property type="entry name" value="Transferase, Pyrimidine Nucleoside Phosphorylase, Chain C"/>
    <property type="match status" value="1"/>
</dbReference>
<feature type="binding site" evidence="9">
    <location>
        <position position="229"/>
    </location>
    <ligand>
        <name>Mg(2+)</name>
        <dbReference type="ChEBI" id="CHEBI:18420"/>
        <label>1</label>
    </ligand>
</feature>
<dbReference type="GO" id="GO:0000162">
    <property type="term" value="P:L-tryptophan biosynthetic process"/>
    <property type="evidence" value="ECO:0007669"/>
    <property type="project" value="UniProtKB-UniRule"/>
</dbReference>
<evidence type="ECO:0000259" key="10">
    <source>
        <dbReference type="Pfam" id="PF00591"/>
    </source>
</evidence>
<comment type="caution">
    <text evidence="9">Lacks conserved residue(s) required for the propagation of feature annotation.</text>
</comment>
<dbReference type="AlphaFoldDB" id="A0A261ES61"/>
<evidence type="ECO:0000256" key="1">
    <source>
        <dbReference type="ARBA" id="ARBA00004907"/>
    </source>
</evidence>
<dbReference type="FunFam" id="3.40.1030.10:FF:000002">
    <property type="entry name" value="Anthranilate phosphoribosyltransferase"/>
    <property type="match status" value="1"/>
</dbReference>
<dbReference type="NCBIfam" id="TIGR01245">
    <property type="entry name" value="trpD"/>
    <property type="match status" value="1"/>
</dbReference>
<feature type="binding site" evidence="9">
    <location>
        <position position="84"/>
    </location>
    <ligand>
        <name>anthranilate</name>
        <dbReference type="ChEBI" id="CHEBI:16567"/>
        <label>1</label>
    </ligand>
</feature>
<comment type="subunit">
    <text evidence="9">Homodimer.</text>
</comment>
<proteinExistence type="inferred from homology"/>
<dbReference type="UniPathway" id="UPA00035">
    <property type="reaction ID" value="UER00041"/>
</dbReference>
<keyword evidence="3 9" id="KW-0328">Glycosyltransferase</keyword>
<feature type="domain" description="Glycosyl transferase family 3" evidence="10">
    <location>
        <begin position="78"/>
        <end position="336"/>
    </location>
</feature>
<evidence type="ECO:0000313" key="13">
    <source>
        <dbReference type="Proteomes" id="UP000216454"/>
    </source>
</evidence>
<organism evidence="12 13">
    <name type="scientific">Pseudoscardovia suis</name>
    <dbReference type="NCBI Taxonomy" id="987063"/>
    <lineage>
        <taxon>Bacteria</taxon>
        <taxon>Bacillati</taxon>
        <taxon>Actinomycetota</taxon>
        <taxon>Actinomycetes</taxon>
        <taxon>Bifidobacteriales</taxon>
        <taxon>Bifidobacteriaceae</taxon>
        <taxon>Pseudoscardovia</taxon>
    </lineage>
</organism>
<dbReference type="InterPro" id="IPR005940">
    <property type="entry name" value="Anthranilate_Pribosyl_Tfrase"/>
</dbReference>
<evidence type="ECO:0000256" key="8">
    <source>
        <dbReference type="ARBA" id="ARBA00061188"/>
    </source>
</evidence>
<feature type="domain" description="Glycosyl transferase family 3 N-terminal" evidence="11">
    <location>
        <begin position="8"/>
        <end position="70"/>
    </location>
</feature>
<keyword evidence="13" id="KW-1185">Reference proteome</keyword>
<sequence>MADYTWKSILNQLVVKHEHLTQEQSEWYVDELMDGNADAAAVGAVLATQQQLGLTADEVAGAAHAMVEHALPLPLSGETTDLVGTGGDGFATVNISTTAAVIAAAAGVKIAKHGNRAASSKSGAADCLEALGLPLDLTPEQAAQVGEKVGITFAFARVFHPAMRFVGPIRAQLGVPCVFNVLGPITNPAHPKHCVIGCADPSLGSIMADVLHKQGATGMVFTSNEGMDELAPTGPVTLWHIEDDGVTESTFDPITQLGLAKVEVSDLKGDTPEYNAQVARDVIAGRELPCTSTILLNAAAAIAVNTQLLSEPDAPLSQRIGEAYGIAKKTVESGAATDKLNEWIETAKAVKAGSAA</sequence>
<dbReference type="InterPro" id="IPR017459">
    <property type="entry name" value="Glycosyl_Trfase_fam3_N_dom"/>
</dbReference>
<evidence type="ECO:0000313" key="12">
    <source>
        <dbReference type="EMBL" id="OZG49675.1"/>
    </source>
</evidence>
<gene>
    <name evidence="9" type="primary">trpD</name>
    <name evidence="12" type="ORF">PSSU_1499</name>
</gene>
<evidence type="ECO:0000256" key="4">
    <source>
        <dbReference type="ARBA" id="ARBA00022679"/>
    </source>
</evidence>
<dbReference type="InterPro" id="IPR035902">
    <property type="entry name" value="Nuc_phospho_transferase"/>
</dbReference>
<dbReference type="SUPFAM" id="SSF47648">
    <property type="entry name" value="Nucleoside phosphorylase/phosphoribosyltransferase N-terminal domain"/>
    <property type="match status" value="1"/>
</dbReference>
<dbReference type="Pfam" id="PF02885">
    <property type="entry name" value="Glycos_trans_3N"/>
    <property type="match status" value="1"/>
</dbReference>
<feature type="binding site" evidence="9">
    <location>
        <position position="96"/>
    </location>
    <ligand>
        <name>Mg(2+)</name>
        <dbReference type="ChEBI" id="CHEBI:18420"/>
        <label>1</label>
    </ligand>
</feature>
<comment type="caution">
    <text evidence="12">The sequence shown here is derived from an EMBL/GenBank/DDBJ whole genome shotgun (WGS) entry which is preliminary data.</text>
</comment>
<dbReference type="GO" id="GO:0004048">
    <property type="term" value="F:anthranilate phosphoribosyltransferase activity"/>
    <property type="evidence" value="ECO:0007669"/>
    <property type="project" value="UniProtKB-UniRule"/>
</dbReference>
<comment type="catalytic activity">
    <reaction evidence="7 9">
        <text>N-(5-phospho-beta-D-ribosyl)anthranilate + diphosphate = 5-phospho-alpha-D-ribose 1-diphosphate + anthranilate</text>
        <dbReference type="Rhea" id="RHEA:11768"/>
        <dbReference type="ChEBI" id="CHEBI:16567"/>
        <dbReference type="ChEBI" id="CHEBI:18277"/>
        <dbReference type="ChEBI" id="CHEBI:33019"/>
        <dbReference type="ChEBI" id="CHEBI:58017"/>
        <dbReference type="EC" id="2.4.2.18"/>
    </reaction>
</comment>
<feature type="binding site" evidence="9">
    <location>
        <position position="115"/>
    </location>
    <ligand>
        <name>anthranilate</name>
        <dbReference type="ChEBI" id="CHEBI:16567"/>
        <label>1</label>
    </ligand>
</feature>
<feature type="binding site" evidence="9">
    <location>
        <position position="229"/>
    </location>
    <ligand>
        <name>Mg(2+)</name>
        <dbReference type="ChEBI" id="CHEBI:18420"/>
        <label>2</label>
    </ligand>
</feature>
<keyword evidence="4 9" id="KW-0808">Transferase</keyword>
<protein>
    <recommendedName>
        <fullName evidence="9">Anthranilate phosphoribosyltransferase</fullName>
        <ecNumber evidence="9">2.4.2.18</ecNumber>
    </recommendedName>
</protein>
<dbReference type="OrthoDB" id="9806430at2"/>
<dbReference type="EC" id="2.4.2.18" evidence="9"/>
<dbReference type="InterPro" id="IPR036320">
    <property type="entry name" value="Glycosyl_Trfase_fam3_N_dom_sf"/>
</dbReference>
<dbReference type="InterPro" id="IPR000312">
    <property type="entry name" value="Glycosyl_Trfase_fam3"/>
</dbReference>
<evidence type="ECO:0000256" key="2">
    <source>
        <dbReference type="ARBA" id="ARBA00022605"/>
    </source>
</evidence>
<accession>A0A261ES61</accession>
<feature type="binding site" evidence="9">
    <location>
        <position position="228"/>
    </location>
    <ligand>
        <name>Mg(2+)</name>
        <dbReference type="ChEBI" id="CHEBI:18420"/>
        <label>2</label>
    </ligand>
</feature>
<feature type="binding site" evidence="9">
    <location>
        <position position="92"/>
    </location>
    <ligand>
        <name>5-phospho-alpha-D-ribose 1-diphosphate</name>
        <dbReference type="ChEBI" id="CHEBI:58017"/>
    </ligand>
</feature>
<comment type="function">
    <text evidence="9">Catalyzes the transfer of the phosphoribosyl group of 5-phosphorylribose-1-pyrophosphate (PRPP) to anthranilate to yield N-(5'-phosphoribosyl)-anthranilate (PRA).</text>
</comment>
<evidence type="ECO:0000256" key="6">
    <source>
        <dbReference type="ARBA" id="ARBA00023141"/>
    </source>
</evidence>
<dbReference type="PANTHER" id="PTHR43285:SF2">
    <property type="entry name" value="ANTHRANILATE PHOSPHORIBOSYLTRANSFERASE"/>
    <property type="match status" value="1"/>
</dbReference>
<evidence type="ECO:0000256" key="9">
    <source>
        <dbReference type="HAMAP-Rule" id="MF_00211"/>
    </source>
</evidence>
<feature type="binding site" evidence="9">
    <location>
        <begin position="87"/>
        <end position="88"/>
    </location>
    <ligand>
        <name>5-phospho-alpha-D-ribose 1-diphosphate</name>
        <dbReference type="ChEBI" id="CHEBI:58017"/>
    </ligand>
</feature>
<keyword evidence="5 9" id="KW-0822">Tryptophan biosynthesis</keyword>
<dbReference type="PANTHER" id="PTHR43285">
    <property type="entry name" value="ANTHRANILATE PHOSPHORIBOSYLTRANSFERASE"/>
    <property type="match status" value="1"/>
</dbReference>
<evidence type="ECO:0000256" key="3">
    <source>
        <dbReference type="ARBA" id="ARBA00022676"/>
    </source>
</evidence>
<name>A0A261ES61_9BIFI</name>
<comment type="similarity">
    <text evidence="9">Belongs to the anthranilate phosphoribosyltransferase family.</text>
</comment>
<keyword evidence="6 9" id="KW-0057">Aromatic amino acid biosynthesis</keyword>
<dbReference type="SUPFAM" id="SSF52418">
    <property type="entry name" value="Nucleoside phosphorylase/phosphoribosyltransferase catalytic domain"/>
    <property type="match status" value="1"/>
</dbReference>
<comment type="cofactor">
    <cofactor evidence="9">
        <name>Mg(2+)</name>
        <dbReference type="ChEBI" id="CHEBI:18420"/>
    </cofactor>
    <text evidence="9">Binds 2 magnesium ions per monomer.</text>
</comment>
<feature type="binding site" evidence="9">
    <location>
        <begin position="112"/>
        <end position="120"/>
    </location>
    <ligand>
        <name>5-phospho-alpha-D-ribose 1-diphosphate</name>
        <dbReference type="ChEBI" id="CHEBI:58017"/>
    </ligand>
</feature>
<comment type="pathway">
    <text evidence="1 9">Amino-acid biosynthesis; L-tryptophan biosynthesis; L-tryptophan from chorismate: step 2/5.</text>
</comment>
<evidence type="ECO:0000256" key="5">
    <source>
        <dbReference type="ARBA" id="ARBA00022822"/>
    </source>
</evidence>
<dbReference type="EMBL" id="MWWQ01000014">
    <property type="protein sequence ID" value="OZG49675.1"/>
    <property type="molecule type" value="Genomic_DNA"/>
</dbReference>